<dbReference type="Gene3D" id="3.10.660.10">
    <property type="entry name" value="DPH Zinc finger"/>
    <property type="match status" value="1"/>
</dbReference>
<dbReference type="PANTHER" id="PTHR24074">
    <property type="entry name" value="CO-CHAPERONE PROTEIN DJLA"/>
    <property type="match status" value="1"/>
</dbReference>
<evidence type="ECO:0000259" key="1">
    <source>
        <dbReference type="PROSITE" id="PS50076"/>
    </source>
</evidence>
<dbReference type="eggNOG" id="KOG0715">
    <property type="taxonomic scope" value="Eukaryota"/>
</dbReference>
<dbReference type="InterPro" id="IPR001623">
    <property type="entry name" value="DnaJ_domain"/>
</dbReference>
<keyword evidence="3" id="KW-1185">Reference proteome</keyword>
<dbReference type="InterPro" id="IPR036869">
    <property type="entry name" value="J_dom_sf"/>
</dbReference>
<dbReference type="VEuPathDB" id="TriTrypDB:LPAL13_180017800"/>
<name>A0A088S6Z9_LEIPA</name>
<protein>
    <submittedName>
        <fullName evidence="2">Chaperone protein DNAj, putative</fullName>
    </submittedName>
</protein>
<organism evidence="2 3">
    <name type="scientific">Leishmania panamensis</name>
    <dbReference type="NCBI Taxonomy" id="5679"/>
    <lineage>
        <taxon>Eukaryota</taxon>
        <taxon>Discoba</taxon>
        <taxon>Euglenozoa</taxon>
        <taxon>Kinetoplastea</taxon>
        <taxon>Metakinetoplastina</taxon>
        <taxon>Trypanosomatida</taxon>
        <taxon>Trypanosomatidae</taxon>
        <taxon>Leishmaniinae</taxon>
        <taxon>Leishmania</taxon>
        <taxon>Leishmania guyanensis species complex</taxon>
    </lineage>
</organism>
<accession>A0A088S6Z9</accession>
<dbReference type="AlphaFoldDB" id="A0A088S6Z9"/>
<dbReference type="InterPro" id="IPR036671">
    <property type="entry name" value="DPH_MB_sf"/>
</dbReference>
<dbReference type="KEGG" id="lpan:LPMP_181450"/>
<dbReference type="SUPFAM" id="SSF144217">
    <property type="entry name" value="CSL zinc finger"/>
    <property type="match status" value="1"/>
</dbReference>
<dbReference type="PRINTS" id="PR00625">
    <property type="entry name" value="JDOMAIN"/>
</dbReference>
<dbReference type="RefSeq" id="XP_010697979.1">
    <property type="nucleotide sequence ID" value="XM_010699677.1"/>
</dbReference>
<dbReference type="GeneID" id="22574035"/>
<gene>
    <name evidence="2" type="ORF">LPMP_181450</name>
</gene>
<dbReference type="InterPro" id="IPR050817">
    <property type="entry name" value="DjlA_DnaK_co-chaperone"/>
</dbReference>
<dbReference type="Pfam" id="PF00226">
    <property type="entry name" value="DnaJ"/>
    <property type="match status" value="1"/>
</dbReference>
<dbReference type="SUPFAM" id="SSF46565">
    <property type="entry name" value="Chaperone J-domain"/>
    <property type="match status" value="1"/>
</dbReference>
<evidence type="ECO:0000313" key="2">
    <source>
        <dbReference type="EMBL" id="AIN97326.1"/>
    </source>
</evidence>
<dbReference type="Proteomes" id="UP000063063">
    <property type="component" value="Chromosome 18"/>
</dbReference>
<dbReference type="VEuPathDB" id="TriTrypDB:LPMP_181450"/>
<dbReference type="SMART" id="SM00271">
    <property type="entry name" value="DnaJ"/>
    <property type="match status" value="1"/>
</dbReference>
<dbReference type="OrthoDB" id="10250354at2759"/>
<dbReference type="EMBL" id="CP009387">
    <property type="protein sequence ID" value="AIN97326.1"/>
    <property type="molecule type" value="Genomic_DNA"/>
</dbReference>
<proteinExistence type="predicted"/>
<sequence>MSAVACLWSHTEWTPYAVLRVSPSATIEDIRAAFRRMALLTHPDKAKVKATTTPSANSGETAPCTAPPVSFLVVKEASEVLLDPCLRAAYDAAHSHVLEREVGAVSDTYYLEDDFTCVMIDGGEDDGQCVHVYLRECRCGGMYEVRLIPVVPTGSGGDEDVPISSSTYTVRCQCDSCSLVVEVVV</sequence>
<feature type="domain" description="J" evidence="1">
    <location>
        <begin position="14"/>
        <end position="94"/>
    </location>
</feature>
<reference evidence="2 3" key="1">
    <citation type="journal article" date="2015" name="Sci. Rep.">
        <title>The genome of Leishmania panamensis: insights into genomics of the L. (Viannia) subgenus.</title>
        <authorList>
            <person name="Llanes A."/>
            <person name="Restrepo C.M."/>
            <person name="Vecchio G.D."/>
            <person name="Anguizola F.J."/>
            <person name="Lleonart R."/>
        </authorList>
    </citation>
    <scope>NUCLEOTIDE SEQUENCE [LARGE SCALE GENOMIC DNA]</scope>
    <source>
        <strain evidence="2 3">MHOM/PA/94/PSC-1</strain>
    </source>
</reference>
<evidence type="ECO:0000313" key="3">
    <source>
        <dbReference type="Proteomes" id="UP000063063"/>
    </source>
</evidence>
<dbReference type="Gene3D" id="1.10.287.110">
    <property type="entry name" value="DnaJ domain"/>
    <property type="match status" value="1"/>
</dbReference>
<dbReference type="PROSITE" id="PS50076">
    <property type="entry name" value="DNAJ_2"/>
    <property type="match status" value="1"/>
</dbReference>
<dbReference type="CDD" id="cd06257">
    <property type="entry name" value="DnaJ"/>
    <property type="match status" value="1"/>
</dbReference>